<sequence length="64" mass="7502">MKMKNQQQKKTEKSEYKKISYESPDVQVADIKLETNLFAGSDNPTPSFEIELFHSKLYLNTFKN</sequence>
<gene>
    <name evidence="1" type="ORF">SDC9_142914</name>
</gene>
<reference evidence="1" key="1">
    <citation type="submission" date="2019-08" db="EMBL/GenBank/DDBJ databases">
        <authorList>
            <person name="Kucharzyk K."/>
            <person name="Murdoch R.W."/>
            <person name="Higgins S."/>
            <person name="Loffler F."/>
        </authorList>
    </citation>
    <scope>NUCLEOTIDE SEQUENCE</scope>
</reference>
<organism evidence="1">
    <name type="scientific">bioreactor metagenome</name>
    <dbReference type="NCBI Taxonomy" id="1076179"/>
    <lineage>
        <taxon>unclassified sequences</taxon>
        <taxon>metagenomes</taxon>
        <taxon>ecological metagenomes</taxon>
    </lineage>
</organism>
<evidence type="ECO:0000313" key="1">
    <source>
        <dbReference type="EMBL" id="MPM95759.1"/>
    </source>
</evidence>
<accession>A0A645E2J5</accession>
<proteinExistence type="predicted"/>
<name>A0A645E2J5_9ZZZZ</name>
<dbReference type="EMBL" id="VSSQ01042215">
    <property type="protein sequence ID" value="MPM95759.1"/>
    <property type="molecule type" value="Genomic_DNA"/>
</dbReference>
<dbReference type="AlphaFoldDB" id="A0A645E2J5"/>
<comment type="caution">
    <text evidence="1">The sequence shown here is derived from an EMBL/GenBank/DDBJ whole genome shotgun (WGS) entry which is preliminary data.</text>
</comment>
<protein>
    <submittedName>
        <fullName evidence="1">Uncharacterized protein</fullName>
    </submittedName>
</protein>